<accession>A0ACB5S2Z2</accession>
<protein>
    <submittedName>
        <fullName evidence="1">Uncharacterized protein</fullName>
    </submittedName>
</protein>
<name>A0ACB5S2Z2_9PEZI</name>
<organism evidence="1 2">
    <name type="scientific">Neofusicoccum parvum</name>
    <dbReference type="NCBI Taxonomy" id="310453"/>
    <lineage>
        <taxon>Eukaryota</taxon>
        <taxon>Fungi</taxon>
        <taxon>Dikarya</taxon>
        <taxon>Ascomycota</taxon>
        <taxon>Pezizomycotina</taxon>
        <taxon>Dothideomycetes</taxon>
        <taxon>Dothideomycetes incertae sedis</taxon>
        <taxon>Botryosphaeriales</taxon>
        <taxon>Botryosphaeriaceae</taxon>
        <taxon>Neofusicoccum</taxon>
    </lineage>
</organism>
<comment type="caution">
    <text evidence="1">The sequence shown here is derived from an EMBL/GenBank/DDBJ whole genome shotgun (WGS) entry which is preliminary data.</text>
</comment>
<reference evidence="1" key="1">
    <citation type="submission" date="2024-09" db="EMBL/GenBank/DDBJ databases">
        <title>Draft Genome Sequences of Neofusicoccum parvum.</title>
        <authorList>
            <person name="Ashida A."/>
            <person name="Camagna M."/>
            <person name="Tanaka A."/>
            <person name="Takemoto D."/>
        </authorList>
    </citation>
    <scope>NUCLEOTIDE SEQUENCE</scope>
    <source>
        <strain evidence="1">PPO83</strain>
    </source>
</reference>
<proteinExistence type="predicted"/>
<gene>
    <name evidence="1" type="primary">g3409</name>
    <name evidence="1" type="ORF">NpPPO83_00003409</name>
</gene>
<dbReference type="EMBL" id="BSXG01000034">
    <property type="protein sequence ID" value="GME27087.1"/>
    <property type="molecule type" value="Genomic_DNA"/>
</dbReference>
<sequence length="432" mass="48960">MPALPAADASGARHLLRALLRECTYLPDPAARSYAHQHVLRRFRDYHPPPPRSTNGGKQPASLALSPRRIRGALKNARKGISFLRRANEGEMGPLQQLLLLTYGRNGRRRHALMEALLVPDPMSERAAVELRAAEVKTALDPSMSIQGIPKAVAETPRQNGKPHKYEISPRYSKLRALLESQKRAARAVELRRAKLKSTSLEVPLTNIWMRPFPRKRERNMVRKWYASVLDKVFPPLPEDEWERLRDLIMGTCKWRGLERRRPGVPSHMSSYDVAKLANISGIAGRRFLSLACREHMQPETGSKADMLSRLSTTASSRFHGADRWLARGVSDPTVLGSLLQDELETQKLPKQLPGKRRAQNITPRLMRRLWAKVFSQCPVLRWDGAKQQWAVEWGSWEHLQSPPSAPSHNMLLFEGVDEKGRAPKKEMLAAD</sequence>
<evidence type="ECO:0000313" key="1">
    <source>
        <dbReference type="EMBL" id="GME27087.1"/>
    </source>
</evidence>
<evidence type="ECO:0000313" key="2">
    <source>
        <dbReference type="Proteomes" id="UP001165186"/>
    </source>
</evidence>
<dbReference type="Proteomes" id="UP001165186">
    <property type="component" value="Unassembled WGS sequence"/>
</dbReference>
<keyword evidence="2" id="KW-1185">Reference proteome</keyword>